<proteinExistence type="predicted"/>
<evidence type="ECO:0000256" key="1">
    <source>
        <dbReference type="SAM" id="Phobius"/>
    </source>
</evidence>
<name>A0A6L9QG67_9ACTN</name>
<sequence>VRPGAAAVAVLALLVPAAIAAGGVLVADATGRLWAGVLGGVVAAMLTCWALVAWPLSVLERGGPLRTLARTWTLTRHRRGYSSWNVLVSLAVPAGVGAVLWAVSSGARVVLFPVLVAAVAALAIVLQAAVLAVAALNQWYPTAWLRHGRPIDLAEAAANLPAGRSRPANRPRSAALGALALVIPVVLYGGYLFAGPYGPPAVSDQVVDGKVGLGRSTVQMVGGVPVVLSPGRYEGFFLRTCAGRPCRAIAESEPESDYAEQRMGAAAAPGGSLLVAAWRADDSKELARYATRYPDRTVLPLGLHLFSCTVQGCPADSGPAIAVAGVSLLASVDVAATGTGALLATVSERPHEEVGEVRLLHCTRLPCTRPETLFTDKVDTRTGPFLKAVAVTTGRNGRPVAVFGRPDGTISIVTCVGTSCRKTQLVGRTPGDSLVPLWWPDAVDVAVPPDDRPLITYRDRQTGSARLLRCRTPDCTATDSIDLSPAGVRQAAPAIALDPDGRALIAAHDAEHATVVLIRCKNAACTSREQTTLGSFIGAPSVPDLAVDGNGRAHVLWTSLASNRPLNPLELHLSELEF</sequence>
<feature type="transmembrane region" description="Helical" evidence="1">
    <location>
        <begin position="174"/>
        <end position="194"/>
    </location>
</feature>
<feature type="signal peptide" evidence="2">
    <location>
        <begin position="1"/>
        <end position="20"/>
    </location>
</feature>
<keyword evidence="2" id="KW-0732">Signal</keyword>
<feature type="transmembrane region" description="Helical" evidence="1">
    <location>
        <begin position="109"/>
        <end position="136"/>
    </location>
</feature>
<dbReference type="SUPFAM" id="SSF101898">
    <property type="entry name" value="NHL repeat"/>
    <property type="match status" value="1"/>
</dbReference>
<keyword evidence="1" id="KW-0812">Transmembrane</keyword>
<feature type="transmembrane region" description="Helical" evidence="1">
    <location>
        <begin position="36"/>
        <end position="59"/>
    </location>
</feature>
<keyword evidence="1" id="KW-0472">Membrane</keyword>
<comment type="caution">
    <text evidence="3">The sequence shown here is derived from an EMBL/GenBank/DDBJ whole genome shotgun (WGS) entry which is preliminary data.</text>
</comment>
<evidence type="ECO:0000313" key="4">
    <source>
        <dbReference type="Proteomes" id="UP000475532"/>
    </source>
</evidence>
<keyword evidence="1" id="KW-1133">Transmembrane helix</keyword>
<organism evidence="3 4">
    <name type="scientific">Actinomadura bangladeshensis</name>
    <dbReference type="NCBI Taxonomy" id="453573"/>
    <lineage>
        <taxon>Bacteria</taxon>
        <taxon>Bacillati</taxon>
        <taxon>Actinomycetota</taxon>
        <taxon>Actinomycetes</taxon>
        <taxon>Streptosporangiales</taxon>
        <taxon>Thermomonosporaceae</taxon>
        <taxon>Actinomadura</taxon>
    </lineage>
</organism>
<feature type="chain" id="PRO_5027024855" evidence="2">
    <location>
        <begin position="21"/>
        <end position="578"/>
    </location>
</feature>
<feature type="non-terminal residue" evidence="3">
    <location>
        <position position="1"/>
    </location>
</feature>
<gene>
    <name evidence="3" type="ORF">G3I70_18520</name>
</gene>
<feature type="transmembrane region" description="Helical" evidence="1">
    <location>
        <begin position="80"/>
        <end position="103"/>
    </location>
</feature>
<reference evidence="3 4" key="1">
    <citation type="submission" date="2020-01" db="EMBL/GenBank/DDBJ databases">
        <title>Insect and environment-associated Actinomycetes.</title>
        <authorList>
            <person name="Currrie C."/>
            <person name="Chevrette M."/>
            <person name="Carlson C."/>
            <person name="Stubbendieck R."/>
            <person name="Wendt-Pienkowski E."/>
        </authorList>
    </citation>
    <scope>NUCLEOTIDE SEQUENCE [LARGE SCALE GENOMIC DNA]</scope>
    <source>
        <strain evidence="3 4">SID10258</strain>
    </source>
</reference>
<dbReference type="Proteomes" id="UP000475532">
    <property type="component" value="Unassembled WGS sequence"/>
</dbReference>
<protein>
    <submittedName>
        <fullName evidence="3">Uncharacterized protein</fullName>
    </submittedName>
</protein>
<evidence type="ECO:0000313" key="3">
    <source>
        <dbReference type="EMBL" id="NEA24470.1"/>
    </source>
</evidence>
<evidence type="ECO:0000256" key="2">
    <source>
        <dbReference type="SAM" id="SignalP"/>
    </source>
</evidence>
<dbReference type="AlphaFoldDB" id="A0A6L9QG67"/>
<dbReference type="EMBL" id="JAAGLI010000472">
    <property type="protein sequence ID" value="NEA24470.1"/>
    <property type="molecule type" value="Genomic_DNA"/>
</dbReference>
<accession>A0A6L9QG67</accession>